<dbReference type="CDD" id="cd11565">
    <property type="entry name" value="RWD_Spc24"/>
    <property type="match status" value="1"/>
</dbReference>
<dbReference type="PANTHER" id="PTHR22142">
    <property type="match status" value="1"/>
</dbReference>
<evidence type="ECO:0000256" key="9">
    <source>
        <dbReference type="ARBA" id="ARBA00023328"/>
    </source>
</evidence>
<dbReference type="GO" id="GO:0008017">
    <property type="term" value="F:microtubule binding"/>
    <property type="evidence" value="ECO:0007669"/>
    <property type="project" value="TreeGrafter"/>
</dbReference>
<evidence type="ECO:0000256" key="5">
    <source>
        <dbReference type="ARBA" id="ARBA00022838"/>
    </source>
</evidence>
<comment type="similarity">
    <text evidence="1 10">Belongs to the SPC24 family.</text>
</comment>
<dbReference type="Proteomes" id="UP000076727">
    <property type="component" value="Unassembled WGS sequence"/>
</dbReference>
<proteinExistence type="inferred from homology"/>
<name>A0A165MC02_9APHY</name>
<dbReference type="GO" id="GO:0007059">
    <property type="term" value="P:chromosome segregation"/>
    <property type="evidence" value="ECO:0007669"/>
    <property type="project" value="TreeGrafter"/>
</dbReference>
<sequence>MSISIQDTIKAIRDMIPIIDPEEDYLTIAAAEEQMSITEEERRREVEEAQSRVRSLARVLEAARVSSTRPSTIPSAEQHAAMMNELDETRLSLIKAINDAEGALAGKEAELARVQEELRNLKESDPSAEHNLDATALRLAMYKGLGFEPIVGKDGRIAKMLVRSMSGDVHCVNFDGARSNKEYADLLWKYASS</sequence>
<keyword evidence="13" id="KW-1185">Reference proteome</keyword>
<evidence type="ECO:0000256" key="11">
    <source>
        <dbReference type="SAM" id="Coils"/>
    </source>
</evidence>
<evidence type="ECO:0000256" key="4">
    <source>
        <dbReference type="ARBA" id="ARBA00022776"/>
    </source>
</evidence>
<keyword evidence="4 10" id="KW-0498">Mitosis</keyword>
<protein>
    <recommendedName>
        <fullName evidence="10">Kinetochore protein Spc24</fullName>
    </recommendedName>
</protein>
<accession>A0A165MC02</accession>
<dbReference type="GO" id="GO:0051301">
    <property type="term" value="P:cell division"/>
    <property type="evidence" value="ECO:0007669"/>
    <property type="project" value="UniProtKB-UniRule"/>
</dbReference>
<dbReference type="AlphaFoldDB" id="A0A165MC02"/>
<organism evidence="12 13">
    <name type="scientific">Daedalea quercina L-15889</name>
    <dbReference type="NCBI Taxonomy" id="1314783"/>
    <lineage>
        <taxon>Eukaryota</taxon>
        <taxon>Fungi</taxon>
        <taxon>Dikarya</taxon>
        <taxon>Basidiomycota</taxon>
        <taxon>Agaricomycotina</taxon>
        <taxon>Agaricomycetes</taxon>
        <taxon>Polyporales</taxon>
        <taxon>Fomitopsis</taxon>
    </lineage>
</organism>
<keyword evidence="8 10" id="KW-0131">Cell cycle</keyword>
<comment type="function">
    <text evidence="10">Acts as a component of the essential kinetochore-associated NDC80 complex, which is required for chromosome segregation and spindle checkpoint activity.</text>
</comment>
<evidence type="ECO:0000256" key="10">
    <source>
        <dbReference type="RuleBase" id="RU368011"/>
    </source>
</evidence>
<dbReference type="Pfam" id="PF08286">
    <property type="entry name" value="Spc24"/>
    <property type="match status" value="1"/>
</dbReference>
<evidence type="ECO:0000256" key="8">
    <source>
        <dbReference type="ARBA" id="ARBA00023306"/>
    </source>
</evidence>
<evidence type="ECO:0000256" key="2">
    <source>
        <dbReference type="ARBA" id="ARBA00022454"/>
    </source>
</evidence>
<dbReference type="OrthoDB" id="3344830at2759"/>
<evidence type="ECO:0000256" key="1">
    <source>
        <dbReference type="ARBA" id="ARBA00007804"/>
    </source>
</evidence>
<dbReference type="GO" id="GO:0005634">
    <property type="term" value="C:nucleus"/>
    <property type="evidence" value="ECO:0007669"/>
    <property type="project" value="UniProtKB-SubCell"/>
</dbReference>
<evidence type="ECO:0000256" key="7">
    <source>
        <dbReference type="ARBA" id="ARBA00023242"/>
    </source>
</evidence>
<dbReference type="STRING" id="1314783.A0A165MC02"/>
<keyword evidence="9 10" id="KW-0137">Centromere</keyword>
<keyword evidence="5 10" id="KW-0995">Kinetochore</keyword>
<feature type="coiled-coil region" evidence="11">
    <location>
        <begin position="97"/>
        <end position="124"/>
    </location>
</feature>
<dbReference type="GO" id="GO:0031262">
    <property type="term" value="C:Ndc80 complex"/>
    <property type="evidence" value="ECO:0007669"/>
    <property type="project" value="TreeGrafter"/>
</dbReference>
<keyword evidence="3 10" id="KW-0132">Cell division</keyword>
<evidence type="ECO:0000256" key="3">
    <source>
        <dbReference type="ARBA" id="ARBA00022618"/>
    </source>
</evidence>
<dbReference type="EMBL" id="KV429105">
    <property type="protein sequence ID" value="KZT65484.1"/>
    <property type="molecule type" value="Genomic_DNA"/>
</dbReference>
<keyword evidence="7 10" id="KW-0539">Nucleus</keyword>
<reference evidence="12 13" key="1">
    <citation type="journal article" date="2016" name="Mol. Biol. Evol.">
        <title>Comparative Genomics of Early-Diverging Mushroom-Forming Fungi Provides Insights into the Origins of Lignocellulose Decay Capabilities.</title>
        <authorList>
            <person name="Nagy L.G."/>
            <person name="Riley R."/>
            <person name="Tritt A."/>
            <person name="Adam C."/>
            <person name="Daum C."/>
            <person name="Floudas D."/>
            <person name="Sun H."/>
            <person name="Yadav J.S."/>
            <person name="Pangilinan J."/>
            <person name="Larsson K.H."/>
            <person name="Matsuura K."/>
            <person name="Barry K."/>
            <person name="Labutti K."/>
            <person name="Kuo R."/>
            <person name="Ohm R.A."/>
            <person name="Bhattacharya S.S."/>
            <person name="Shirouzu T."/>
            <person name="Yoshinaga Y."/>
            <person name="Martin F.M."/>
            <person name="Grigoriev I.V."/>
            <person name="Hibbett D.S."/>
        </authorList>
    </citation>
    <scope>NUCLEOTIDE SEQUENCE [LARGE SCALE GENOMIC DNA]</scope>
    <source>
        <strain evidence="12 13">L-15889</strain>
    </source>
</reference>
<keyword evidence="2 10" id="KW-0158">Chromosome</keyword>
<evidence type="ECO:0000313" key="13">
    <source>
        <dbReference type="Proteomes" id="UP000076727"/>
    </source>
</evidence>
<comment type="subunit">
    <text evidence="10">Component of the NDC80 complex.</text>
</comment>
<evidence type="ECO:0000256" key="6">
    <source>
        <dbReference type="ARBA" id="ARBA00023054"/>
    </source>
</evidence>
<gene>
    <name evidence="12" type="ORF">DAEQUDRAFT_697231</name>
</gene>
<keyword evidence="6 11" id="KW-0175">Coiled coil</keyword>
<evidence type="ECO:0000313" key="12">
    <source>
        <dbReference type="EMBL" id="KZT65484.1"/>
    </source>
</evidence>
<comment type="subcellular location">
    <subcellularLocation>
        <location evidence="10">Nucleus</location>
    </subcellularLocation>
    <subcellularLocation>
        <location evidence="10">Chromosome</location>
        <location evidence="10">Centromere</location>
        <location evidence="10">Kinetochore</location>
    </subcellularLocation>
</comment>
<dbReference type="InterPro" id="IPR013252">
    <property type="entry name" value="Ndc80_Spc24"/>
</dbReference>
<dbReference type="PANTHER" id="PTHR22142:SF2">
    <property type="entry name" value="KINETOCHORE PROTEIN SPC24"/>
    <property type="match status" value="1"/>
</dbReference>